<evidence type="ECO:0000313" key="2">
    <source>
        <dbReference type="EMBL" id="UPV99673.1"/>
    </source>
</evidence>
<dbReference type="EMBL" id="CP096658">
    <property type="protein sequence ID" value="UPV99673.1"/>
    <property type="molecule type" value="Genomic_DNA"/>
</dbReference>
<keyword evidence="3" id="KW-1185">Reference proteome</keyword>
<proteinExistence type="predicted"/>
<feature type="region of interest" description="Disordered" evidence="1">
    <location>
        <begin position="30"/>
        <end position="105"/>
    </location>
</feature>
<feature type="compositionally biased region" description="Low complexity" evidence="1">
    <location>
        <begin position="65"/>
        <end position="105"/>
    </location>
</feature>
<gene>
    <name evidence="2" type="ORF">M0R88_14275</name>
</gene>
<sequence length="342" mass="34370">MSDTTTLIALIATLVVLAGGVAFGATGSLTAGTADSVGQETTQTTTTTTAEGEATTTLPAEARSGATDEGTTTAADGRTTAADNGTTTAGNATQTTAQAGGQQGATNVTARNVTIERLVLRNVTVLDTNIGELTVQHESGGNTTNRTYSDVSIRRIETTGNVTDLTLTNVSINNEALATALVGESGRLRIETRLVMDEAVLRNQTVNGLEIEQATVRASAAANVSVTTDAGTGNASGTQTDGQPAISAESAVVEEANLTALNVSGVSTGAETAQANQTATETTETTQTTAQATQTTAAASGTAQTTAAADETTETQTTPAEARSGATDEGTATTETNQTDRN</sequence>
<reference evidence="2" key="1">
    <citation type="submission" date="2022-04" db="EMBL/GenBank/DDBJ databases">
        <title>Diverse halophilic archaea isolated from saline environments.</title>
        <authorList>
            <person name="Cui H.-L."/>
        </authorList>
    </citation>
    <scope>NUCLEOTIDE SEQUENCE</scope>
    <source>
        <strain evidence="2">XZYJT40</strain>
    </source>
</reference>
<feature type="region of interest" description="Disordered" evidence="1">
    <location>
        <begin position="272"/>
        <end position="342"/>
    </location>
</feature>
<dbReference type="RefSeq" id="WP_248654164.1">
    <property type="nucleotide sequence ID" value="NZ_CP096658.1"/>
</dbReference>
<feature type="compositionally biased region" description="Low complexity" evidence="1">
    <location>
        <begin position="38"/>
        <end position="57"/>
    </location>
</feature>
<organism evidence="2 3">
    <name type="scientific">Halorussus gelatinilyticus</name>
    <dbReference type="NCBI Taxonomy" id="2937524"/>
    <lineage>
        <taxon>Archaea</taxon>
        <taxon>Methanobacteriati</taxon>
        <taxon>Methanobacteriota</taxon>
        <taxon>Stenosarchaea group</taxon>
        <taxon>Halobacteria</taxon>
        <taxon>Halobacteriales</taxon>
        <taxon>Haladaptataceae</taxon>
        <taxon>Halorussus</taxon>
    </lineage>
</organism>
<protein>
    <submittedName>
        <fullName evidence="2">Uncharacterized protein</fullName>
    </submittedName>
</protein>
<name>A0A8U0IH94_9EURY</name>
<dbReference type="AlphaFoldDB" id="A0A8U0IH94"/>
<dbReference type="Proteomes" id="UP000830434">
    <property type="component" value="Chromosome"/>
</dbReference>
<evidence type="ECO:0000313" key="3">
    <source>
        <dbReference type="Proteomes" id="UP000830434"/>
    </source>
</evidence>
<dbReference type="GeneID" id="72191044"/>
<evidence type="ECO:0000256" key="1">
    <source>
        <dbReference type="SAM" id="MobiDB-lite"/>
    </source>
</evidence>
<dbReference type="KEGG" id="haxz:M0R88_14275"/>
<accession>A0A8U0IH94</accession>